<sequence>MKTISGQCVSVKDVSLSKAAKILSKFVSADNEHKRHRRETGTDSGMVVENSIDINKELSLGFVKSIELTRRQIHNGNAGLDDEKSTQTITKCSQELNSSIGYQIEHAGESEMYKKKKEKREVGYLQNGDSVVKFGDRKDDSKSYLMGHKMKLGQAKHGVMKAISTPGWKREGNRKVQRGTRQVIRMGLRMEMEQNNRKR</sequence>
<protein>
    <submittedName>
        <fullName evidence="1">Uncharacterized protein</fullName>
    </submittedName>
</protein>
<gene>
    <name evidence="1" type="ORF">AYBTSS11_LOCUS24927</name>
</gene>
<proteinExistence type="predicted"/>
<dbReference type="AlphaFoldDB" id="A0AA86T2D2"/>
<dbReference type="EMBL" id="OY731405">
    <property type="protein sequence ID" value="CAJ1972870.1"/>
    <property type="molecule type" value="Genomic_DNA"/>
</dbReference>
<dbReference type="PANTHER" id="PTHR48227:SF1">
    <property type="entry name" value="DNA LIGASE 1-LIKE"/>
    <property type="match status" value="1"/>
</dbReference>
<reference evidence="1" key="1">
    <citation type="submission" date="2023-10" db="EMBL/GenBank/DDBJ databases">
        <authorList>
            <person name="Domelevo Entfellner J.-B."/>
        </authorList>
    </citation>
    <scope>NUCLEOTIDE SEQUENCE</scope>
</reference>
<dbReference type="Gramene" id="rna-AYBTSS11_LOCUS24927">
    <property type="protein sequence ID" value="CAJ1972870.1"/>
    <property type="gene ID" value="gene-AYBTSS11_LOCUS24927"/>
</dbReference>
<accession>A0AA86T2D2</accession>
<dbReference type="PANTHER" id="PTHR48227">
    <property type="entry name" value="DNA TOPOISOMERASE 1-LIKE"/>
    <property type="match status" value="1"/>
</dbReference>
<organism evidence="1 2">
    <name type="scientific">Sphenostylis stenocarpa</name>
    <dbReference type="NCBI Taxonomy" id="92480"/>
    <lineage>
        <taxon>Eukaryota</taxon>
        <taxon>Viridiplantae</taxon>
        <taxon>Streptophyta</taxon>
        <taxon>Embryophyta</taxon>
        <taxon>Tracheophyta</taxon>
        <taxon>Spermatophyta</taxon>
        <taxon>Magnoliopsida</taxon>
        <taxon>eudicotyledons</taxon>
        <taxon>Gunneridae</taxon>
        <taxon>Pentapetalae</taxon>
        <taxon>rosids</taxon>
        <taxon>fabids</taxon>
        <taxon>Fabales</taxon>
        <taxon>Fabaceae</taxon>
        <taxon>Papilionoideae</taxon>
        <taxon>50 kb inversion clade</taxon>
        <taxon>NPAAA clade</taxon>
        <taxon>indigoferoid/millettioid clade</taxon>
        <taxon>Phaseoleae</taxon>
        <taxon>Sphenostylis</taxon>
    </lineage>
</organism>
<evidence type="ECO:0000313" key="1">
    <source>
        <dbReference type="EMBL" id="CAJ1972870.1"/>
    </source>
</evidence>
<name>A0AA86T2D2_9FABA</name>
<evidence type="ECO:0000313" key="2">
    <source>
        <dbReference type="Proteomes" id="UP001189624"/>
    </source>
</evidence>
<keyword evidence="2" id="KW-1185">Reference proteome</keyword>
<dbReference type="Proteomes" id="UP001189624">
    <property type="component" value="Chromosome 8"/>
</dbReference>